<organism evidence="1 2">
    <name type="scientific">Candidatus Yanofskybacteria bacterium CG10_big_fil_rev_8_21_14_0_10_36_16</name>
    <dbReference type="NCBI Taxonomy" id="1975096"/>
    <lineage>
        <taxon>Bacteria</taxon>
        <taxon>Candidatus Yanofskyibacteriota</taxon>
    </lineage>
</organism>
<reference evidence="1 2" key="1">
    <citation type="submission" date="2017-09" db="EMBL/GenBank/DDBJ databases">
        <title>Depth-based differentiation of microbial function through sediment-hosted aquifers and enrichment of novel symbionts in the deep terrestrial subsurface.</title>
        <authorList>
            <person name="Probst A.J."/>
            <person name="Ladd B."/>
            <person name="Jarett J.K."/>
            <person name="Geller-Mcgrath D.E."/>
            <person name="Sieber C.M."/>
            <person name="Emerson J.B."/>
            <person name="Anantharaman K."/>
            <person name="Thomas B.C."/>
            <person name="Malmstrom R."/>
            <person name="Stieglmeier M."/>
            <person name="Klingl A."/>
            <person name="Woyke T."/>
            <person name="Ryan C.M."/>
            <person name="Banfield J.F."/>
        </authorList>
    </citation>
    <scope>NUCLEOTIDE SEQUENCE [LARGE SCALE GENOMIC DNA]</scope>
    <source>
        <strain evidence="1">CG10_big_fil_rev_8_21_14_0_10_36_16</strain>
    </source>
</reference>
<evidence type="ECO:0000313" key="2">
    <source>
        <dbReference type="Proteomes" id="UP000228496"/>
    </source>
</evidence>
<sequence length="142" mass="15434">MYIPGVGSCSTFIHLIAQYPKVAAGIGLLATIGIVTSPVGPGKYAGSEKILENYEISLVSGNLAMDETKINDVFESVASQHNISNENIAHILKTCEKCSDIELENVLADDNLYKKVAYLYFLDLVHKNDGNLEKAAKAFLIK</sequence>
<proteinExistence type="predicted"/>
<dbReference type="AlphaFoldDB" id="A0A2J0Q6N0"/>
<comment type="caution">
    <text evidence="1">The sequence shown here is derived from an EMBL/GenBank/DDBJ whole genome shotgun (WGS) entry which is preliminary data.</text>
</comment>
<evidence type="ECO:0000313" key="1">
    <source>
        <dbReference type="EMBL" id="PJE50518.1"/>
    </source>
</evidence>
<dbReference type="Proteomes" id="UP000228496">
    <property type="component" value="Unassembled WGS sequence"/>
</dbReference>
<accession>A0A2J0Q6N0</accession>
<dbReference type="EMBL" id="PCXQ01000006">
    <property type="protein sequence ID" value="PJE50518.1"/>
    <property type="molecule type" value="Genomic_DNA"/>
</dbReference>
<name>A0A2J0Q6N0_9BACT</name>
<gene>
    <name evidence="1" type="ORF">COV29_03870</name>
</gene>
<protein>
    <submittedName>
        <fullName evidence="1">Uncharacterized protein</fullName>
    </submittedName>
</protein>